<protein>
    <submittedName>
        <fullName evidence="1">Uncharacterized protein</fullName>
    </submittedName>
</protein>
<dbReference type="EMBL" id="SZYD01000013">
    <property type="protein sequence ID" value="KAD4384955.1"/>
    <property type="molecule type" value="Genomic_DNA"/>
</dbReference>
<gene>
    <name evidence="1" type="ORF">E3N88_25123</name>
</gene>
<dbReference type="OrthoDB" id="1938800at2759"/>
<name>A0A5N6N3V2_9ASTR</name>
<keyword evidence="2" id="KW-1185">Reference proteome</keyword>
<evidence type="ECO:0000313" key="2">
    <source>
        <dbReference type="Proteomes" id="UP000326396"/>
    </source>
</evidence>
<comment type="caution">
    <text evidence="1">The sequence shown here is derived from an EMBL/GenBank/DDBJ whole genome shotgun (WGS) entry which is preliminary data.</text>
</comment>
<accession>A0A5N6N3V2</accession>
<sequence>MAVVVDAGAEEAAVVADQLMLGQCYLLRVRGRSEIGEMGQDTNICLCDYGDEVDATRFRLLSTMTRRWQGARNEFQMGKKSEIRNANSQIGFQQLRSSTWKLQSATFWSKFDEFKGWEHNLGRVIPGLNRKLISVGQLDKQGMEVRFGSNEWKVVKGNLVIARGTKHGSLYLVDEPAEGCMTVPVKRNKIWFAKSRAKRVHFANVKSGAKEMSAERVQKSKPFRGFGDSGSKGCAPGTVTKSRWVLKTRTEEFSPVGSLLCLESVGGPRCISGSGGVSIPVEIEDESLTGFVTTELELGGASTGPSFLAYSWELRLGRLVIEDYWIYWMTGLLMLDAGLDSIARPPSWRLLGNEHDRSERDRICRRHKHERGGQWAVEASNFAAFVQLPLSTFAQEIVGASSHPLPLCCI</sequence>
<proteinExistence type="predicted"/>
<organism evidence="1 2">
    <name type="scientific">Mikania micrantha</name>
    <name type="common">bitter vine</name>
    <dbReference type="NCBI Taxonomy" id="192012"/>
    <lineage>
        <taxon>Eukaryota</taxon>
        <taxon>Viridiplantae</taxon>
        <taxon>Streptophyta</taxon>
        <taxon>Embryophyta</taxon>
        <taxon>Tracheophyta</taxon>
        <taxon>Spermatophyta</taxon>
        <taxon>Magnoliopsida</taxon>
        <taxon>eudicotyledons</taxon>
        <taxon>Gunneridae</taxon>
        <taxon>Pentapetalae</taxon>
        <taxon>asterids</taxon>
        <taxon>campanulids</taxon>
        <taxon>Asterales</taxon>
        <taxon>Asteraceae</taxon>
        <taxon>Asteroideae</taxon>
        <taxon>Heliantheae alliance</taxon>
        <taxon>Eupatorieae</taxon>
        <taxon>Mikania</taxon>
    </lineage>
</organism>
<dbReference type="AlphaFoldDB" id="A0A5N6N3V2"/>
<reference evidence="1 2" key="1">
    <citation type="submission" date="2019-05" db="EMBL/GenBank/DDBJ databases">
        <title>Mikania micrantha, genome provides insights into the molecular mechanism of rapid growth.</title>
        <authorList>
            <person name="Liu B."/>
        </authorList>
    </citation>
    <scope>NUCLEOTIDE SEQUENCE [LARGE SCALE GENOMIC DNA]</scope>
    <source>
        <strain evidence="1">NLD-2019</strain>
        <tissue evidence="1">Leaf</tissue>
    </source>
</reference>
<evidence type="ECO:0000313" key="1">
    <source>
        <dbReference type="EMBL" id="KAD4384955.1"/>
    </source>
</evidence>
<dbReference type="Proteomes" id="UP000326396">
    <property type="component" value="Linkage Group LG3"/>
</dbReference>